<keyword evidence="10" id="KW-0131">Cell cycle</keyword>
<dbReference type="InterPro" id="IPR028468">
    <property type="entry name" value="Smc1_ABC"/>
</dbReference>
<dbReference type="GO" id="GO:0003677">
    <property type="term" value="F:DNA binding"/>
    <property type="evidence" value="ECO:0007669"/>
    <property type="project" value="TreeGrafter"/>
</dbReference>
<evidence type="ECO:0000256" key="3">
    <source>
        <dbReference type="ARBA" id="ARBA00005597"/>
    </source>
</evidence>
<keyword evidence="9" id="KW-0469">Meiosis</keyword>
<evidence type="ECO:0000256" key="9">
    <source>
        <dbReference type="ARBA" id="ARBA00023254"/>
    </source>
</evidence>
<dbReference type="CDD" id="cd03275">
    <property type="entry name" value="ABC_SMC1_euk"/>
    <property type="match status" value="1"/>
</dbReference>
<keyword evidence="7 12" id="KW-0175">Coiled coil</keyword>
<dbReference type="PANTHER" id="PTHR18937">
    <property type="entry name" value="STRUCTURAL MAINTENANCE OF CHROMOSOMES SMC FAMILY MEMBER"/>
    <property type="match status" value="1"/>
</dbReference>
<dbReference type="InterPro" id="IPR003395">
    <property type="entry name" value="RecF/RecN/SMC_N"/>
</dbReference>
<keyword evidence="8 11" id="KW-0539">Nucleus</keyword>
<evidence type="ECO:0000256" key="5">
    <source>
        <dbReference type="ARBA" id="ARBA00022741"/>
    </source>
</evidence>
<proteinExistence type="inferred from homology"/>
<keyword evidence="6" id="KW-0067">ATP-binding</keyword>
<name>A0AA40LD24_CNENI</name>
<dbReference type="InterPro" id="IPR024704">
    <property type="entry name" value="SMC"/>
</dbReference>
<dbReference type="Gene3D" id="3.40.50.300">
    <property type="entry name" value="P-loop containing nucleotide triphosphate hydrolases"/>
    <property type="match status" value="2"/>
</dbReference>
<gene>
    <name evidence="14" type="ORF">QTO34_012903</name>
</gene>
<evidence type="ECO:0000256" key="10">
    <source>
        <dbReference type="ARBA" id="ARBA00023306"/>
    </source>
</evidence>
<feature type="coiled-coil region" evidence="12">
    <location>
        <begin position="670"/>
        <end position="701"/>
    </location>
</feature>
<dbReference type="GO" id="GO:0016887">
    <property type="term" value="F:ATP hydrolysis activity"/>
    <property type="evidence" value="ECO:0007669"/>
    <property type="project" value="InterPro"/>
</dbReference>
<comment type="similarity">
    <text evidence="3">Belongs to the SMC family. SMC1 subfamily.</text>
</comment>
<evidence type="ECO:0000256" key="8">
    <source>
        <dbReference type="ARBA" id="ARBA00023242"/>
    </source>
</evidence>
<evidence type="ECO:0000256" key="7">
    <source>
        <dbReference type="ARBA" id="ARBA00023054"/>
    </source>
</evidence>
<evidence type="ECO:0000256" key="12">
    <source>
        <dbReference type="SAM" id="Coils"/>
    </source>
</evidence>
<dbReference type="Pfam" id="PF06470">
    <property type="entry name" value="SMC_hinge"/>
    <property type="match status" value="1"/>
</dbReference>
<dbReference type="PIRSF" id="PIRSF005719">
    <property type="entry name" value="SMC"/>
    <property type="match status" value="1"/>
</dbReference>
<dbReference type="AlphaFoldDB" id="A0AA40LD24"/>
<dbReference type="Gene3D" id="3.30.70.1620">
    <property type="match status" value="1"/>
</dbReference>
<feature type="coiled-coil region" evidence="12">
    <location>
        <begin position="161"/>
        <end position="475"/>
    </location>
</feature>
<organism evidence="14 15">
    <name type="scientific">Cnephaeus nilssonii</name>
    <name type="common">Northern bat</name>
    <name type="synonym">Eptesicus nilssonii</name>
    <dbReference type="NCBI Taxonomy" id="3371016"/>
    <lineage>
        <taxon>Eukaryota</taxon>
        <taxon>Metazoa</taxon>
        <taxon>Chordata</taxon>
        <taxon>Craniata</taxon>
        <taxon>Vertebrata</taxon>
        <taxon>Euteleostomi</taxon>
        <taxon>Mammalia</taxon>
        <taxon>Eutheria</taxon>
        <taxon>Laurasiatheria</taxon>
        <taxon>Chiroptera</taxon>
        <taxon>Yangochiroptera</taxon>
        <taxon>Vespertilionidae</taxon>
        <taxon>Cnephaeus</taxon>
    </lineage>
</organism>
<dbReference type="Proteomes" id="UP001177744">
    <property type="component" value="Unassembled WGS sequence"/>
</dbReference>
<dbReference type="FunFam" id="3.40.50.300:FF:000562">
    <property type="entry name" value="Structural maintenance of chromosomes protein"/>
    <property type="match status" value="1"/>
</dbReference>
<comment type="caution">
    <text evidence="14">The sequence shown here is derived from an EMBL/GenBank/DDBJ whole genome shotgun (WGS) entry which is preliminary data.</text>
</comment>
<evidence type="ECO:0000313" key="14">
    <source>
        <dbReference type="EMBL" id="KAK1327614.1"/>
    </source>
</evidence>
<keyword evidence="15" id="KW-1185">Reference proteome</keyword>
<feature type="coiled-coil region" evidence="12">
    <location>
        <begin position="794"/>
        <end position="835"/>
    </location>
</feature>
<evidence type="ECO:0000259" key="13">
    <source>
        <dbReference type="SMART" id="SM00968"/>
    </source>
</evidence>
<dbReference type="SUPFAM" id="SSF75553">
    <property type="entry name" value="Smc hinge domain"/>
    <property type="match status" value="1"/>
</dbReference>
<dbReference type="GO" id="GO:0051321">
    <property type="term" value="P:meiotic cell cycle"/>
    <property type="evidence" value="ECO:0007669"/>
    <property type="project" value="UniProtKB-KW"/>
</dbReference>
<dbReference type="InterPro" id="IPR010935">
    <property type="entry name" value="SMC_hinge"/>
</dbReference>
<keyword evidence="5" id="KW-0547">Nucleotide-binding</keyword>
<sequence length="1191" mass="138374">MGRLELLLVENFKSWRGRQAIGPFKRFTCIIGPNGSGKSNVMDALSFVMGEKTANLRVKHIQELIHGAHIGKPVSAFASVKIVYVEDNGEEKTFARIIRGGCSEFRFDDNPVSRSTYIAELEKIGIIVKARNCLVFQGTVESISMKKPKERTQFFEEISSSGELIGEYEEKKRKLQKAEEDAQFNFNKKKNIAAERKHAKLEKDEAERYQTLLEELKINKIQLQLFKLYHNEKKIHFLNTELENVNRNLSDTKESLSHHENIVKAQKKEHGMLTRQLQQTEKELKSLEALLNQKRPQYIKAKENTSHHLKKLDMAKKSVKDSEKQCSKQEDDIKALETELADLDVAWKSFEKHSEEVLQKVRDIELEASQLDRYKELKEQVRKKVAIMTQQLEKLQWEQKADKERLAFEKRRHGEVQGNLKQVKEQIEDHKKRIEKLEEYTKTCMDCLKEKKQQEEILVDEIEKTKSRISEVNEEMGLIRSELQNAGIDNHEGRRQQKRAEILEHLKRLYPDAVFGRLLDLCHPIHKKYQLAVTKLFGRYIVAIIVTSEKVARDCIRFLKEERAEPETFLALDYLDIKPINERLREIKGCKMVIDVIKTQFPQLKKVIQFVCGNGLVCETVEEARHIAFDGPERRKTVALDGTLFLKSGVISGGSSDLKYKARCWDEKEIKNLRDRRTHLMQELKDLMKLLRKEADLKQIQTLVQGTHTRLKYSQSELETMKKKHLAAFYREQSQLQSELLNIDSQCSMLNEGIKKWQQRIEEFQEKINKMIFFNTSVKKLVWKIFVNLRKNMLNSNKKLIKKVENQLKKKLNKINTLKETIQKGREDIDNLKKVEETCLQVVDELMVKRQQLQDVFAAQNAKVEKVHAQTEEERKKFLAVDREVGKWQKEVVIVQSSLEQKRLEKHNMLLDCKVQDIEILLLLGSLDDIIEVELGTEAESTQATTDIYEREAAIEIDYSSLREDLKALQSDKEVEAHLRLLLQQVASQEEVLLRTAAPNLRALENLKTVRDKFQESTDAFEASRKEARMCRQEFEQVKKRRYDLFSQCFEHISVSIDQIYKKLCRNNSAQAFLSPENPEEPYLEGIGYNCVAPGKRFMPMDNLSGGEKCVAALALLFAVHSFRPAPFFVLDEVDAALDNTNIGKVASYIKEQTQAQFQMIIISLKEEFYARADALIGIYPEHDDYMFSGS</sequence>
<dbReference type="InterPro" id="IPR036277">
    <property type="entry name" value="SMC_hinge_sf"/>
</dbReference>
<evidence type="ECO:0000256" key="1">
    <source>
        <dbReference type="ARBA" id="ARBA00004123"/>
    </source>
</evidence>
<dbReference type="EMBL" id="JAULJE010000027">
    <property type="protein sequence ID" value="KAK1327614.1"/>
    <property type="molecule type" value="Genomic_DNA"/>
</dbReference>
<evidence type="ECO:0000256" key="4">
    <source>
        <dbReference type="ARBA" id="ARBA00022454"/>
    </source>
</evidence>
<protein>
    <recommendedName>
        <fullName evidence="11">Structural maintenance of chromosomes protein</fullName>
    </recommendedName>
</protein>
<dbReference type="GO" id="GO:0005524">
    <property type="term" value="F:ATP binding"/>
    <property type="evidence" value="ECO:0007669"/>
    <property type="project" value="UniProtKB-KW"/>
</dbReference>
<dbReference type="InterPro" id="IPR027417">
    <property type="entry name" value="P-loop_NTPase"/>
</dbReference>
<reference evidence="14" key="1">
    <citation type="submission" date="2023-06" db="EMBL/GenBank/DDBJ databases">
        <title>Reference genome for the Northern bat (Eptesicus nilssonii), a most northern bat species.</title>
        <authorList>
            <person name="Laine V.N."/>
            <person name="Pulliainen A.T."/>
            <person name="Lilley T.M."/>
        </authorList>
    </citation>
    <scope>NUCLEOTIDE SEQUENCE</scope>
    <source>
        <strain evidence="14">BLF_Eptnil</strain>
        <tissue evidence="14">Kidney</tissue>
    </source>
</reference>
<dbReference type="SMART" id="SM00968">
    <property type="entry name" value="SMC_hinge"/>
    <property type="match status" value="1"/>
</dbReference>
<evidence type="ECO:0000313" key="15">
    <source>
        <dbReference type="Proteomes" id="UP001177744"/>
    </source>
</evidence>
<dbReference type="Pfam" id="PF02463">
    <property type="entry name" value="SMC_N"/>
    <property type="match status" value="1"/>
</dbReference>
<comment type="subcellular location">
    <subcellularLocation>
        <location evidence="2">Chromosome</location>
    </subcellularLocation>
    <subcellularLocation>
        <location evidence="1 11">Nucleus</location>
    </subcellularLocation>
</comment>
<evidence type="ECO:0000256" key="2">
    <source>
        <dbReference type="ARBA" id="ARBA00004286"/>
    </source>
</evidence>
<dbReference type="FunFam" id="3.30.70.1620:FF:000001">
    <property type="entry name" value="Structural maintenance of chromosomes 1B"/>
    <property type="match status" value="1"/>
</dbReference>
<dbReference type="Gene3D" id="1.20.5.170">
    <property type="match status" value="1"/>
</dbReference>
<feature type="domain" description="SMC hinge" evidence="13">
    <location>
        <begin position="512"/>
        <end position="628"/>
    </location>
</feature>
<dbReference type="GO" id="GO:0005654">
    <property type="term" value="C:nucleoplasm"/>
    <property type="evidence" value="ECO:0007669"/>
    <property type="project" value="UniProtKB-ARBA"/>
</dbReference>
<dbReference type="PANTHER" id="PTHR18937:SF147">
    <property type="entry name" value="STRUCTURAL MAINTENANCE OF CHROMOSOMES PROTEIN 1B"/>
    <property type="match status" value="1"/>
</dbReference>
<dbReference type="GO" id="GO:0007062">
    <property type="term" value="P:sister chromatid cohesion"/>
    <property type="evidence" value="ECO:0007669"/>
    <property type="project" value="InterPro"/>
</dbReference>
<evidence type="ECO:0000256" key="11">
    <source>
        <dbReference type="PIRNR" id="PIRNR005719"/>
    </source>
</evidence>
<keyword evidence="4" id="KW-0158">Chromosome</keyword>
<dbReference type="Gene3D" id="1.20.1060.20">
    <property type="match status" value="1"/>
</dbReference>
<accession>A0AA40LD24</accession>
<dbReference type="SUPFAM" id="SSF52540">
    <property type="entry name" value="P-loop containing nucleoside triphosphate hydrolases"/>
    <property type="match status" value="2"/>
</dbReference>
<dbReference type="FunFam" id="1.20.1060.20:FF:000001">
    <property type="entry name" value="Structural maintenance of chromosomes 1A"/>
    <property type="match status" value="1"/>
</dbReference>
<evidence type="ECO:0000256" key="6">
    <source>
        <dbReference type="ARBA" id="ARBA00022840"/>
    </source>
</evidence>
<dbReference type="FunFam" id="3.40.50.300:FF:000564">
    <property type="entry name" value="Structural maintenance of chromosomes 1A"/>
    <property type="match status" value="1"/>
</dbReference>
<dbReference type="GO" id="GO:0030893">
    <property type="term" value="C:meiotic cohesin complex"/>
    <property type="evidence" value="ECO:0007669"/>
    <property type="project" value="TreeGrafter"/>
</dbReference>